<dbReference type="Proteomes" id="UP001211711">
    <property type="component" value="Unassembled WGS sequence"/>
</dbReference>
<evidence type="ECO:0000313" key="2">
    <source>
        <dbReference type="Proteomes" id="UP001211711"/>
    </source>
</evidence>
<reference evidence="1 2" key="1">
    <citation type="submission" date="2023-01" db="EMBL/GenBank/DDBJ databases">
        <title>Genomes from the Australian National Cyanobacteria Reference Collection.</title>
        <authorList>
            <person name="Willis A."/>
            <person name="Lee E.M.F."/>
        </authorList>
    </citation>
    <scope>NUCLEOTIDE SEQUENCE [LARGE SCALE GENOMIC DNA]</scope>
    <source>
        <strain evidence="1 2">CS-549</strain>
    </source>
</reference>
<proteinExistence type="predicted"/>
<keyword evidence="2" id="KW-1185">Reference proteome</keyword>
<dbReference type="EMBL" id="JAQMTI010000158">
    <property type="protein sequence ID" value="MDB9442311.1"/>
    <property type="molecule type" value="Genomic_DNA"/>
</dbReference>
<dbReference type="RefSeq" id="WP_272110365.1">
    <property type="nucleotide sequence ID" value="NZ_JAQMTI010000158.1"/>
</dbReference>
<accession>A0ABT4ZSB5</accession>
<gene>
    <name evidence="1" type="ORF">PN497_13205</name>
</gene>
<sequence>MGTAAKENPYRVKVWENQLLTIERLLRYGERKVINSNSGLTVR</sequence>
<comment type="caution">
    <text evidence="1">The sequence shown here is derived from an EMBL/GenBank/DDBJ whole genome shotgun (WGS) entry which is preliminary data.</text>
</comment>
<evidence type="ECO:0008006" key="3">
    <source>
        <dbReference type="Google" id="ProtNLM"/>
    </source>
</evidence>
<protein>
    <recommendedName>
        <fullName evidence="3">Transposase</fullName>
    </recommendedName>
</protein>
<organism evidence="1 2">
    <name type="scientific">Sphaerospermopsis kisseleviana CS-549</name>
    <dbReference type="NCBI Taxonomy" id="3021783"/>
    <lineage>
        <taxon>Bacteria</taxon>
        <taxon>Bacillati</taxon>
        <taxon>Cyanobacteriota</taxon>
        <taxon>Cyanophyceae</taxon>
        <taxon>Nostocales</taxon>
        <taxon>Aphanizomenonaceae</taxon>
        <taxon>Sphaerospermopsis</taxon>
        <taxon>Sphaerospermopsis kisseleviana</taxon>
    </lineage>
</organism>
<evidence type="ECO:0000313" key="1">
    <source>
        <dbReference type="EMBL" id="MDB9442311.1"/>
    </source>
</evidence>
<name>A0ABT4ZSB5_9CYAN</name>